<keyword evidence="2" id="KW-1185">Reference proteome</keyword>
<gene>
    <name evidence="1" type="ORF">GGQ63_002281</name>
</gene>
<name>A0A7W9L221_9HYPH</name>
<dbReference type="RefSeq" id="WP_183855815.1">
    <property type="nucleotide sequence ID" value="NZ_JACHOO010000004.1"/>
</dbReference>
<dbReference type="SUPFAM" id="SSF88874">
    <property type="entry name" value="Receptor-binding domain of short tail fibre protein gp12"/>
    <property type="match status" value="1"/>
</dbReference>
<dbReference type="InterPro" id="IPR037053">
    <property type="entry name" value="Phage_tail_collar_dom_sf"/>
</dbReference>
<dbReference type="Proteomes" id="UP000523821">
    <property type="component" value="Unassembled WGS sequence"/>
</dbReference>
<dbReference type="Gene3D" id="3.90.1340.10">
    <property type="entry name" value="Phage tail collar domain"/>
    <property type="match status" value="1"/>
</dbReference>
<dbReference type="CDD" id="cd22641">
    <property type="entry name" value="C24-like"/>
    <property type="match status" value="1"/>
</dbReference>
<organism evidence="1 2">
    <name type="scientific">Prosthecomicrobium pneumaticum</name>
    <dbReference type="NCBI Taxonomy" id="81895"/>
    <lineage>
        <taxon>Bacteria</taxon>
        <taxon>Pseudomonadati</taxon>
        <taxon>Pseudomonadota</taxon>
        <taxon>Alphaproteobacteria</taxon>
        <taxon>Hyphomicrobiales</taxon>
        <taxon>Kaistiaceae</taxon>
        <taxon>Prosthecomicrobium</taxon>
    </lineage>
</organism>
<accession>A0A7W9L221</accession>
<proteinExistence type="predicted"/>
<dbReference type="AlphaFoldDB" id="A0A7W9L221"/>
<evidence type="ECO:0000313" key="1">
    <source>
        <dbReference type="EMBL" id="MBB5753215.1"/>
    </source>
</evidence>
<evidence type="ECO:0000313" key="2">
    <source>
        <dbReference type="Proteomes" id="UP000523821"/>
    </source>
</evidence>
<comment type="caution">
    <text evidence="1">The sequence shown here is derived from an EMBL/GenBank/DDBJ whole genome shotgun (WGS) entry which is preliminary data.</text>
</comment>
<protein>
    <submittedName>
        <fullName evidence="1">Microcystin-dependent protein</fullName>
    </submittedName>
</protein>
<reference evidence="1 2" key="1">
    <citation type="submission" date="2020-08" db="EMBL/GenBank/DDBJ databases">
        <title>Genomic Encyclopedia of Type Strains, Phase IV (KMG-IV): sequencing the most valuable type-strain genomes for metagenomic binning, comparative biology and taxonomic classification.</title>
        <authorList>
            <person name="Goeker M."/>
        </authorList>
    </citation>
    <scope>NUCLEOTIDE SEQUENCE [LARGE SCALE GENOMIC DNA]</scope>
    <source>
        <strain evidence="1 2">DSM 16268</strain>
    </source>
</reference>
<dbReference type="EMBL" id="JACHOO010000004">
    <property type="protein sequence ID" value="MBB5753215.1"/>
    <property type="molecule type" value="Genomic_DNA"/>
</dbReference>
<sequence>MTTSAIPVGTIVAFALLPANIPYNWLICDGGPVDSSFPLAKLITNTPNLCGTVMVGAGQSAWGQTFTLGNTGGEATHTLVTTEIPSHTHSYSYDNPIGGTGLYGGSYWGPGSVQATTGSAGGGGAHNNMQPYLVVNYIIYAGVPG</sequence>